<dbReference type="SUPFAM" id="SSF81336">
    <property type="entry name" value="F1F0 ATP synthase subunit A"/>
    <property type="match status" value="1"/>
</dbReference>
<sequence>MATTGDDTLTVTASDYIQHHLTNAKMCSADGGIAFNYACQDAGFWTWHIDSLLFSVGLGVLFLWLFYKVGQKATIGVPGKLQCFVEMCVEGVDKIVKDSFHGKNAVIAPLGLTIFVWVFLMNLMDLIPVDFVPEAAKRFLGVPYLKIVPTTDLNVTLGLALSVFALIVFYSIKVKGVGGFTKELTMQPFNHWALIPINFILETVTLVAKPISLSLRLFGNLYAGELIFILIALMPWWAQFALSVPWAIFHILVIVLQAFIFMMLTIVYLSMAHEDH</sequence>
<dbReference type="PANTHER" id="PTHR42823:SF3">
    <property type="entry name" value="ATP SYNTHASE SUBUNIT A, CHLOROPLASTIC"/>
    <property type="match status" value="1"/>
</dbReference>
<keyword evidence="3 13" id="KW-0813">Transport</keyword>
<dbReference type="PROSITE" id="PS00449">
    <property type="entry name" value="ATPASE_A"/>
    <property type="match status" value="1"/>
</dbReference>
<comment type="function">
    <text evidence="13 14">Key component of the proton channel; it plays a direct role in the translocation of protons across the membrane.</text>
</comment>
<evidence type="ECO:0000256" key="5">
    <source>
        <dbReference type="ARBA" id="ARBA00022519"/>
    </source>
</evidence>
<comment type="subcellular location">
    <subcellularLocation>
        <location evidence="13 14">Cell membrane</location>
        <topology evidence="13 14">Multi-pass membrane protein</topology>
    </subcellularLocation>
    <subcellularLocation>
        <location evidence="1">Membrane</location>
        <topology evidence="1">Multi-pass membrane protein</topology>
    </subcellularLocation>
</comment>
<keyword evidence="4 13" id="KW-1003">Cell membrane</keyword>
<dbReference type="InterPro" id="IPR035908">
    <property type="entry name" value="F0_ATP_A_sf"/>
</dbReference>
<keyword evidence="7 13" id="KW-0812">Transmembrane</keyword>
<feature type="transmembrane region" description="Helical" evidence="13">
    <location>
        <begin position="153"/>
        <end position="172"/>
    </location>
</feature>
<evidence type="ECO:0000256" key="9">
    <source>
        <dbReference type="ARBA" id="ARBA00022989"/>
    </source>
</evidence>
<keyword evidence="8 13" id="KW-0375">Hydrogen ion transport</keyword>
<keyword evidence="6 13" id="KW-0138">CF(0)</keyword>
<dbReference type="Gene3D" id="1.20.120.220">
    <property type="entry name" value="ATP synthase, F0 complex, subunit A"/>
    <property type="match status" value="1"/>
</dbReference>
<feature type="transmembrane region" description="Helical" evidence="13">
    <location>
        <begin position="244"/>
        <end position="269"/>
    </location>
</feature>
<accession>A0A9X1ZFU1</accession>
<evidence type="ECO:0000256" key="4">
    <source>
        <dbReference type="ARBA" id="ARBA00022475"/>
    </source>
</evidence>
<comment type="similarity">
    <text evidence="2 13 14">Belongs to the ATPase A chain family.</text>
</comment>
<proteinExistence type="inferred from homology"/>
<evidence type="ECO:0000256" key="11">
    <source>
        <dbReference type="ARBA" id="ARBA00023136"/>
    </source>
</evidence>
<evidence type="ECO:0000256" key="7">
    <source>
        <dbReference type="ARBA" id="ARBA00022692"/>
    </source>
</evidence>
<evidence type="ECO:0000313" key="16">
    <source>
        <dbReference type="Proteomes" id="UP001139293"/>
    </source>
</evidence>
<dbReference type="GO" id="GO:0046933">
    <property type="term" value="F:proton-transporting ATP synthase activity, rotational mechanism"/>
    <property type="evidence" value="ECO:0007669"/>
    <property type="project" value="UniProtKB-UniRule"/>
</dbReference>
<dbReference type="InterPro" id="IPR000568">
    <property type="entry name" value="ATP_synth_F0_asu"/>
</dbReference>
<evidence type="ECO:0000256" key="8">
    <source>
        <dbReference type="ARBA" id="ARBA00022781"/>
    </source>
</evidence>
<keyword evidence="9 13" id="KW-1133">Transmembrane helix</keyword>
<dbReference type="GO" id="GO:0005886">
    <property type="term" value="C:plasma membrane"/>
    <property type="evidence" value="ECO:0007669"/>
    <property type="project" value="UniProtKB-SubCell"/>
</dbReference>
<keyword evidence="5" id="KW-0997">Cell inner membrane</keyword>
<dbReference type="Proteomes" id="UP001139293">
    <property type="component" value="Unassembled WGS sequence"/>
</dbReference>
<dbReference type="InterPro" id="IPR023011">
    <property type="entry name" value="ATP_synth_F0_asu_AS"/>
</dbReference>
<keyword evidence="10 13" id="KW-0406">Ion transport</keyword>
<feature type="transmembrane region" description="Helical" evidence="13">
    <location>
        <begin position="45"/>
        <end position="67"/>
    </location>
</feature>
<evidence type="ECO:0000256" key="2">
    <source>
        <dbReference type="ARBA" id="ARBA00006810"/>
    </source>
</evidence>
<dbReference type="HAMAP" id="MF_01393">
    <property type="entry name" value="ATP_synth_a_bact"/>
    <property type="match status" value="1"/>
</dbReference>
<evidence type="ECO:0000313" key="15">
    <source>
        <dbReference type="EMBL" id="MCL1140771.1"/>
    </source>
</evidence>
<dbReference type="CDD" id="cd00310">
    <property type="entry name" value="ATP-synt_Fo_a_6"/>
    <property type="match status" value="1"/>
</dbReference>
<dbReference type="NCBIfam" id="NF004477">
    <property type="entry name" value="PRK05815.1-1"/>
    <property type="match status" value="1"/>
</dbReference>
<reference evidence="15" key="1">
    <citation type="submission" date="2022-01" db="EMBL/GenBank/DDBJ databases">
        <title>Whole genome-based taxonomy of the Shewanellaceae.</title>
        <authorList>
            <person name="Martin-Rodriguez A.J."/>
        </authorList>
    </citation>
    <scope>NUCLEOTIDE SEQUENCE</scope>
    <source>
        <strain evidence="15">KCTC 23973</strain>
    </source>
</reference>
<dbReference type="PANTHER" id="PTHR42823">
    <property type="entry name" value="ATP SYNTHASE SUBUNIT A, CHLOROPLASTIC"/>
    <property type="match status" value="1"/>
</dbReference>
<evidence type="ECO:0000256" key="1">
    <source>
        <dbReference type="ARBA" id="ARBA00004141"/>
    </source>
</evidence>
<dbReference type="GO" id="GO:0042777">
    <property type="term" value="P:proton motive force-driven plasma membrane ATP synthesis"/>
    <property type="evidence" value="ECO:0007669"/>
    <property type="project" value="TreeGrafter"/>
</dbReference>
<keyword evidence="16" id="KW-1185">Reference proteome</keyword>
<dbReference type="GO" id="GO:0045259">
    <property type="term" value="C:proton-transporting ATP synthase complex"/>
    <property type="evidence" value="ECO:0007669"/>
    <property type="project" value="UniProtKB-KW"/>
</dbReference>
<evidence type="ECO:0000256" key="14">
    <source>
        <dbReference type="RuleBase" id="RU000483"/>
    </source>
</evidence>
<protein>
    <recommendedName>
        <fullName evidence="13 14">ATP synthase subunit a</fullName>
    </recommendedName>
    <alternativeName>
        <fullName evidence="13">ATP synthase F0 sector subunit a</fullName>
    </alternativeName>
    <alternativeName>
        <fullName evidence="13">F-ATPase subunit 6</fullName>
    </alternativeName>
</protein>
<dbReference type="PRINTS" id="PR00123">
    <property type="entry name" value="ATPASEA"/>
</dbReference>
<dbReference type="Pfam" id="PF00119">
    <property type="entry name" value="ATP-synt_A"/>
    <property type="match status" value="1"/>
</dbReference>
<feature type="transmembrane region" description="Helical" evidence="13">
    <location>
        <begin position="104"/>
        <end position="124"/>
    </location>
</feature>
<dbReference type="FunFam" id="1.20.120.220:FF:000002">
    <property type="entry name" value="ATP synthase subunit a"/>
    <property type="match status" value="1"/>
</dbReference>
<dbReference type="AlphaFoldDB" id="A0A9X1ZFU1"/>
<dbReference type="RefSeq" id="WP_248951745.1">
    <property type="nucleotide sequence ID" value="NZ_JAKILB010000018.1"/>
</dbReference>
<evidence type="ECO:0000256" key="10">
    <source>
        <dbReference type="ARBA" id="ARBA00023065"/>
    </source>
</evidence>
<feature type="transmembrane region" description="Helical" evidence="13">
    <location>
        <begin position="217"/>
        <end position="238"/>
    </location>
</feature>
<evidence type="ECO:0000256" key="6">
    <source>
        <dbReference type="ARBA" id="ARBA00022547"/>
    </source>
</evidence>
<comment type="caution">
    <text evidence="15">The sequence shown here is derived from an EMBL/GenBank/DDBJ whole genome shotgun (WGS) entry which is preliminary data.</text>
</comment>
<dbReference type="InterPro" id="IPR045082">
    <property type="entry name" value="ATP_syn_F0_a_bact/chloroplast"/>
</dbReference>
<keyword evidence="11 13" id="KW-0472">Membrane</keyword>
<gene>
    <name evidence="13 15" type="primary">atpB</name>
    <name evidence="15" type="ORF">L2740_19725</name>
</gene>
<evidence type="ECO:0000256" key="13">
    <source>
        <dbReference type="HAMAP-Rule" id="MF_01393"/>
    </source>
</evidence>
<dbReference type="EMBL" id="JAKILB010000018">
    <property type="protein sequence ID" value="MCL1140771.1"/>
    <property type="molecule type" value="Genomic_DNA"/>
</dbReference>
<organism evidence="15 16">
    <name type="scientific">Shewanella pneumatophori</name>
    <dbReference type="NCBI Taxonomy" id="314092"/>
    <lineage>
        <taxon>Bacteria</taxon>
        <taxon>Pseudomonadati</taxon>
        <taxon>Pseudomonadota</taxon>
        <taxon>Gammaproteobacteria</taxon>
        <taxon>Alteromonadales</taxon>
        <taxon>Shewanellaceae</taxon>
        <taxon>Shewanella</taxon>
    </lineage>
</organism>
<evidence type="ECO:0000256" key="12">
    <source>
        <dbReference type="ARBA" id="ARBA00023310"/>
    </source>
</evidence>
<keyword evidence="12 13" id="KW-0066">ATP synthesis</keyword>
<evidence type="ECO:0000256" key="3">
    <source>
        <dbReference type="ARBA" id="ARBA00022448"/>
    </source>
</evidence>
<name>A0A9X1ZFU1_9GAMM</name>
<dbReference type="NCBIfam" id="TIGR01131">
    <property type="entry name" value="ATP_synt_6_or_A"/>
    <property type="match status" value="1"/>
</dbReference>